<keyword evidence="2" id="KW-1185">Reference proteome</keyword>
<name>A0A365R0C8_9BURK</name>
<dbReference type="InterPro" id="IPR008727">
    <property type="entry name" value="PAAR_motif"/>
</dbReference>
<evidence type="ECO:0000313" key="2">
    <source>
        <dbReference type="Proteomes" id="UP000252458"/>
    </source>
</evidence>
<reference evidence="1 2" key="1">
    <citation type="submission" date="2018-06" db="EMBL/GenBank/DDBJ databases">
        <title>Draft genome sequence of Burkholderia reimsis strain BE51 isolated from a French agricultural soil.</title>
        <authorList>
            <person name="Esmaeel Q."/>
        </authorList>
    </citation>
    <scope>NUCLEOTIDE SEQUENCE [LARGE SCALE GENOMIC DNA]</scope>
    <source>
        <strain evidence="1 2">BE51</strain>
    </source>
</reference>
<protein>
    <submittedName>
        <fullName evidence="1">PAAR domain-containing protein</fullName>
    </submittedName>
</protein>
<dbReference type="AlphaFoldDB" id="A0A365R0C8"/>
<dbReference type="Pfam" id="PF05488">
    <property type="entry name" value="PAAR_motif"/>
    <property type="match status" value="1"/>
</dbReference>
<proteinExistence type="predicted"/>
<sequence>MRHTRQFCGVLGAGASWLNVTFGQVAFRLSTSVSCSGHSRIIRNREGLHVKRNYLRVGDQSTSGGVVVDAIPTMSCDGVGLTYVGAKVTCPACKRVGVIVAEGPRWPGNLMGHEAALEGDKVACGCSPLPTMIASQSEMFQSFESDALVKMGFSATGGPVALELAAPKPSQGFCLSCMVAAAKNAAAMVVRG</sequence>
<gene>
    <name evidence="1" type="ORF">DPV79_05390</name>
</gene>
<dbReference type="EMBL" id="QMFZ01000003">
    <property type="protein sequence ID" value="RBB41786.1"/>
    <property type="molecule type" value="Genomic_DNA"/>
</dbReference>
<organism evidence="1 2">
    <name type="scientific">Burkholderia reimsis</name>
    <dbReference type="NCBI Taxonomy" id="2234132"/>
    <lineage>
        <taxon>Bacteria</taxon>
        <taxon>Pseudomonadati</taxon>
        <taxon>Pseudomonadota</taxon>
        <taxon>Betaproteobacteria</taxon>
        <taxon>Burkholderiales</taxon>
        <taxon>Burkholderiaceae</taxon>
        <taxon>Burkholderia</taxon>
    </lineage>
</organism>
<evidence type="ECO:0000313" key="1">
    <source>
        <dbReference type="EMBL" id="RBB41786.1"/>
    </source>
</evidence>
<dbReference type="CDD" id="cd14744">
    <property type="entry name" value="PAAR_CT_2"/>
    <property type="match status" value="1"/>
</dbReference>
<accession>A0A365R0C8</accession>
<dbReference type="Proteomes" id="UP000252458">
    <property type="component" value="Unassembled WGS sequence"/>
</dbReference>
<comment type="caution">
    <text evidence="1">The sequence shown here is derived from an EMBL/GenBank/DDBJ whole genome shotgun (WGS) entry which is preliminary data.</text>
</comment>